<name>A0A1H8HEV5_9FIRM</name>
<dbReference type="InterPro" id="IPR029057">
    <property type="entry name" value="PRTase-like"/>
</dbReference>
<dbReference type="Proteomes" id="UP000199512">
    <property type="component" value="Unassembled WGS sequence"/>
</dbReference>
<dbReference type="InterPro" id="IPR044005">
    <property type="entry name" value="DZR_2"/>
</dbReference>
<proteinExistence type="inferred from homology"/>
<dbReference type="AlphaFoldDB" id="A0A1H8HEV5"/>
<reference evidence="4 5" key="1">
    <citation type="submission" date="2016-10" db="EMBL/GenBank/DDBJ databases">
        <authorList>
            <person name="de Groot N.N."/>
        </authorList>
    </citation>
    <scope>NUCLEOTIDE SEQUENCE [LARGE SCALE GENOMIC DNA]</scope>
    <source>
        <strain evidence="4 5">Calf135</strain>
    </source>
</reference>
<dbReference type="PANTHER" id="PTHR47505">
    <property type="entry name" value="DNA UTILIZATION PROTEIN YHGH"/>
    <property type="match status" value="1"/>
</dbReference>
<dbReference type="Gene3D" id="3.40.50.2020">
    <property type="match status" value="1"/>
</dbReference>
<evidence type="ECO:0000256" key="1">
    <source>
        <dbReference type="ARBA" id="ARBA00008007"/>
    </source>
</evidence>
<evidence type="ECO:0000313" key="4">
    <source>
        <dbReference type="EMBL" id="SEN54539.1"/>
    </source>
</evidence>
<evidence type="ECO:0000313" key="5">
    <source>
        <dbReference type="Proteomes" id="UP000199512"/>
    </source>
</evidence>
<dbReference type="InterPro" id="IPR051910">
    <property type="entry name" value="ComF/GntX_DNA_util-trans"/>
</dbReference>
<comment type="similarity">
    <text evidence="1">Belongs to the ComF/GntX family.</text>
</comment>
<dbReference type="PANTHER" id="PTHR47505:SF1">
    <property type="entry name" value="DNA UTILIZATION PROTEIN YHGH"/>
    <property type="match status" value="1"/>
</dbReference>
<keyword evidence="5" id="KW-1185">Reference proteome</keyword>
<sequence>MFLEDNFQKFIERIVKVLYPENLNCVICNMPISRKNKYSICHTCREKMIFIHEACGKCGKPKLNLSIDENNYYKDCGYCKGKSFIFDRNISFIEYDQISKKMVFSLKYSGKTYLAKIIAQIIYDYMLKYNSEELDKADLIMYVPLSKERKRDRGFNQSEKIALYLSFLTGIKISSAVYRSKNTKKLHKMMASNRKKELLGAFSIKEGEESLEGKNILIVDDIFTTGATINEISKELKLRGVNRIVALTFLTGRYNS</sequence>
<protein>
    <submittedName>
        <fullName evidence="4">Competence protein ComFC</fullName>
    </submittedName>
</protein>
<organism evidence="4 5">
    <name type="scientific">Peptostreptococcus russellii</name>
    <dbReference type="NCBI Taxonomy" id="215200"/>
    <lineage>
        <taxon>Bacteria</taxon>
        <taxon>Bacillati</taxon>
        <taxon>Bacillota</taxon>
        <taxon>Clostridia</taxon>
        <taxon>Peptostreptococcales</taxon>
        <taxon>Peptostreptococcaceae</taxon>
        <taxon>Peptostreptococcus</taxon>
    </lineage>
</organism>
<dbReference type="EMBL" id="FODF01000005">
    <property type="protein sequence ID" value="SEN54539.1"/>
    <property type="molecule type" value="Genomic_DNA"/>
</dbReference>
<dbReference type="CDD" id="cd06223">
    <property type="entry name" value="PRTases_typeI"/>
    <property type="match status" value="1"/>
</dbReference>
<feature type="domain" description="Double zinc ribbon" evidence="3">
    <location>
        <begin position="15"/>
        <end position="76"/>
    </location>
</feature>
<dbReference type="Pfam" id="PF18912">
    <property type="entry name" value="DZR_2"/>
    <property type="match status" value="1"/>
</dbReference>
<dbReference type="Pfam" id="PF00156">
    <property type="entry name" value="Pribosyltran"/>
    <property type="match status" value="1"/>
</dbReference>
<gene>
    <name evidence="4" type="ORF">SAMN05216454_105111</name>
</gene>
<dbReference type="RefSeq" id="WP_242938913.1">
    <property type="nucleotide sequence ID" value="NZ_CAUWDX010000001.1"/>
</dbReference>
<dbReference type="InterPro" id="IPR000836">
    <property type="entry name" value="PRTase_dom"/>
</dbReference>
<evidence type="ECO:0000259" key="2">
    <source>
        <dbReference type="Pfam" id="PF00156"/>
    </source>
</evidence>
<dbReference type="SUPFAM" id="SSF53271">
    <property type="entry name" value="PRTase-like"/>
    <property type="match status" value="1"/>
</dbReference>
<feature type="domain" description="Phosphoribosyltransferase" evidence="2">
    <location>
        <begin position="181"/>
        <end position="250"/>
    </location>
</feature>
<evidence type="ECO:0000259" key="3">
    <source>
        <dbReference type="Pfam" id="PF18912"/>
    </source>
</evidence>
<dbReference type="STRING" id="215200.SAMN05216454_105111"/>
<accession>A0A1H8HEV5</accession>